<name>A0A4D6NAC2_VIGUN</name>
<keyword evidence="2" id="KW-0378">Hydrolase</keyword>
<dbReference type="Gene3D" id="3.20.20.80">
    <property type="entry name" value="Glycosidases"/>
    <property type="match status" value="1"/>
</dbReference>
<protein>
    <submittedName>
        <fullName evidence="2">Glycoside hydrolase</fullName>
    </submittedName>
</protein>
<evidence type="ECO:0000313" key="3">
    <source>
        <dbReference type="Proteomes" id="UP000501690"/>
    </source>
</evidence>
<evidence type="ECO:0000313" key="2">
    <source>
        <dbReference type="EMBL" id="QCE10793.1"/>
    </source>
</evidence>
<dbReference type="GO" id="GO:0016787">
    <property type="term" value="F:hydrolase activity"/>
    <property type="evidence" value="ECO:0007669"/>
    <property type="project" value="UniProtKB-KW"/>
</dbReference>
<feature type="region of interest" description="Disordered" evidence="1">
    <location>
        <begin position="1"/>
        <end position="50"/>
    </location>
</feature>
<dbReference type="EMBL" id="CP039354">
    <property type="protein sequence ID" value="QCE10793.1"/>
    <property type="molecule type" value="Genomic_DNA"/>
</dbReference>
<dbReference type="Proteomes" id="UP000501690">
    <property type="component" value="Linkage Group LG10"/>
</dbReference>
<organism evidence="2 3">
    <name type="scientific">Vigna unguiculata</name>
    <name type="common">Cowpea</name>
    <dbReference type="NCBI Taxonomy" id="3917"/>
    <lineage>
        <taxon>Eukaryota</taxon>
        <taxon>Viridiplantae</taxon>
        <taxon>Streptophyta</taxon>
        <taxon>Embryophyta</taxon>
        <taxon>Tracheophyta</taxon>
        <taxon>Spermatophyta</taxon>
        <taxon>Magnoliopsida</taxon>
        <taxon>eudicotyledons</taxon>
        <taxon>Gunneridae</taxon>
        <taxon>Pentapetalae</taxon>
        <taxon>rosids</taxon>
        <taxon>fabids</taxon>
        <taxon>Fabales</taxon>
        <taxon>Fabaceae</taxon>
        <taxon>Papilionoideae</taxon>
        <taxon>50 kb inversion clade</taxon>
        <taxon>NPAAA clade</taxon>
        <taxon>indigoferoid/millettioid clade</taxon>
        <taxon>Phaseoleae</taxon>
        <taxon>Vigna</taxon>
    </lineage>
</organism>
<dbReference type="AlphaFoldDB" id="A0A4D6NAC2"/>
<sequence length="89" mass="9842">MNAPSTTNHTLRLRIREPPFSPPFTGGVPTPPSSRRRGPNEIGTTSQNAETYDSNLLKRIEQKQGTPAKPFVPIDVFVFALFIDASVVY</sequence>
<feature type="compositionally biased region" description="Polar residues" evidence="1">
    <location>
        <begin position="1"/>
        <end position="10"/>
    </location>
</feature>
<accession>A0A4D6NAC2</accession>
<proteinExistence type="predicted"/>
<reference evidence="2 3" key="1">
    <citation type="submission" date="2019-04" db="EMBL/GenBank/DDBJ databases">
        <title>An improved genome assembly and genetic linkage map for asparagus bean, Vigna unguiculata ssp. sesquipedialis.</title>
        <authorList>
            <person name="Xia Q."/>
            <person name="Zhang R."/>
            <person name="Dong Y."/>
        </authorList>
    </citation>
    <scope>NUCLEOTIDE SEQUENCE [LARGE SCALE GENOMIC DNA]</scope>
    <source>
        <tissue evidence="2">Leaf</tissue>
    </source>
</reference>
<evidence type="ECO:0000256" key="1">
    <source>
        <dbReference type="SAM" id="MobiDB-lite"/>
    </source>
</evidence>
<gene>
    <name evidence="2" type="ORF">DEO72_LG10g2025</name>
</gene>
<keyword evidence="3" id="KW-1185">Reference proteome</keyword>